<dbReference type="Proteomes" id="UP000006230">
    <property type="component" value="Unassembled WGS sequence"/>
</dbReference>
<dbReference type="AlphaFoldDB" id="Q0FWE4"/>
<sequence>MTQFEESDSCRCCPNRSPCVASRCPTGSWSRRCAPIRPPVTVSRRTGTLPITAGWRWAVPGW</sequence>
<evidence type="ECO:0000313" key="1">
    <source>
        <dbReference type="EMBL" id="EAU48608.1"/>
    </source>
</evidence>
<dbReference type="EMBL" id="AATQ01000001">
    <property type="protein sequence ID" value="EAU48608.1"/>
    <property type="molecule type" value="Genomic_DNA"/>
</dbReference>
<gene>
    <name evidence="1" type="ORF">R2601_03508</name>
</gene>
<accession>Q0FWE4</accession>
<protein>
    <submittedName>
        <fullName evidence="1">Uncharacterized protein</fullName>
    </submittedName>
</protein>
<comment type="caution">
    <text evidence="1">The sequence shown here is derived from an EMBL/GenBank/DDBJ whole genome shotgun (WGS) entry which is preliminary data.</text>
</comment>
<dbReference type="HOGENOM" id="CLU_2900178_0_0_5"/>
<proteinExistence type="predicted"/>
<reference evidence="1 2" key="1">
    <citation type="journal article" date="2010" name="J. Bacteriol.">
        <title>Genome sequences of Pelagibaca bermudensis HTCC2601T and Maritimibacter alkaliphilus HTCC2654T, the type strains of two marine Roseobacter genera.</title>
        <authorList>
            <person name="Thrash J.C."/>
            <person name="Cho J.C."/>
            <person name="Ferriera S."/>
            <person name="Johnson J."/>
            <person name="Vergin K.L."/>
            <person name="Giovannoni S.J."/>
        </authorList>
    </citation>
    <scope>NUCLEOTIDE SEQUENCE [LARGE SCALE GENOMIC DNA]</scope>
    <source>
        <strain evidence="2">DSM 26914 / JCM 13377 / KCTC 12554 / HTCC2601</strain>
    </source>
</reference>
<evidence type="ECO:0000313" key="2">
    <source>
        <dbReference type="Proteomes" id="UP000006230"/>
    </source>
</evidence>
<organism evidence="1 2">
    <name type="scientific">Salipiger bermudensis (strain DSM 26914 / JCM 13377 / KCTC 12554 / HTCC2601)</name>
    <name type="common">Pelagibaca bermudensis</name>
    <dbReference type="NCBI Taxonomy" id="314265"/>
    <lineage>
        <taxon>Bacteria</taxon>
        <taxon>Pseudomonadati</taxon>
        <taxon>Pseudomonadota</taxon>
        <taxon>Alphaproteobacteria</taxon>
        <taxon>Rhodobacterales</taxon>
        <taxon>Roseobacteraceae</taxon>
        <taxon>Salipiger</taxon>
    </lineage>
</organism>
<keyword evidence="2" id="KW-1185">Reference proteome</keyword>
<name>Q0FWE4_SALBH</name>